<feature type="binding site" evidence="9">
    <location>
        <position position="310"/>
    </location>
    <ligand>
        <name>Mg(2+)</name>
        <dbReference type="ChEBI" id="CHEBI:18420"/>
        <label>1</label>
    </ligand>
</feature>
<accession>A0A7J7MPB5</accession>
<dbReference type="InterPro" id="IPR004808">
    <property type="entry name" value="AP_endonuc_1"/>
</dbReference>
<keyword evidence="6 9" id="KW-0460">Magnesium</keyword>
<dbReference type="GO" id="GO:0008311">
    <property type="term" value="F:double-stranded DNA 3'-5' DNA exonuclease activity"/>
    <property type="evidence" value="ECO:0007669"/>
    <property type="project" value="TreeGrafter"/>
</dbReference>
<evidence type="ECO:0000256" key="6">
    <source>
        <dbReference type="ARBA" id="ARBA00022842"/>
    </source>
</evidence>
<name>A0A7J7MPB5_9MAGN</name>
<keyword evidence="5" id="KW-0862">Zinc</keyword>
<dbReference type="InterPro" id="IPR001878">
    <property type="entry name" value="Znf_CCHC"/>
</dbReference>
<evidence type="ECO:0000256" key="2">
    <source>
        <dbReference type="ARBA" id="ARBA00022723"/>
    </source>
</evidence>
<dbReference type="GO" id="GO:0005634">
    <property type="term" value="C:nucleus"/>
    <property type="evidence" value="ECO:0007669"/>
    <property type="project" value="TreeGrafter"/>
</dbReference>
<dbReference type="InterPro" id="IPR010666">
    <property type="entry name" value="Znf_GRF"/>
</dbReference>
<evidence type="ECO:0000256" key="13">
    <source>
        <dbReference type="SAM" id="MobiDB-lite"/>
    </source>
</evidence>
<dbReference type="PANTHER" id="PTHR22748">
    <property type="entry name" value="AP ENDONUCLEASE"/>
    <property type="match status" value="1"/>
</dbReference>
<evidence type="ECO:0000256" key="7">
    <source>
        <dbReference type="ARBA" id="ARBA00023242"/>
    </source>
</evidence>
<keyword evidence="3 11" id="KW-0863">Zinc-finger</keyword>
<proteinExistence type="inferred from homology"/>
<dbReference type="GO" id="GO:0003906">
    <property type="term" value="F:DNA-(apurinic or apyrimidinic site) endonuclease activity"/>
    <property type="evidence" value="ECO:0007669"/>
    <property type="project" value="TreeGrafter"/>
</dbReference>
<feature type="domain" description="CCHC-type" evidence="14">
    <location>
        <begin position="609"/>
        <end position="622"/>
    </location>
</feature>
<feature type="site" description="Transition state stabilizer" evidence="10">
    <location>
        <position position="185"/>
    </location>
</feature>
<reference evidence="16 17" key="1">
    <citation type="journal article" date="2020" name="IScience">
        <title>Genome Sequencing of the Endangered Kingdonia uniflora (Circaeasteraceae, Ranunculales) Reveals Potential Mechanisms of Evolutionary Specialization.</title>
        <authorList>
            <person name="Sun Y."/>
            <person name="Deng T."/>
            <person name="Zhang A."/>
            <person name="Moore M.J."/>
            <person name="Landis J.B."/>
            <person name="Lin N."/>
            <person name="Zhang H."/>
            <person name="Zhang X."/>
            <person name="Huang J."/>
            <person name="Zhang X."/>
            <person name="Sun H."/>
            <person name="Wang H."/>
        </authorList>
    </citation>
    <scope>NUCLEOTIDE SEQUENCE [LARGE SCALE GENOMIC DNA]</scope>
    <source>
        <strain evidence="16">TB1705</strain>
        <tissue evidence="16">Leaf</tissue>
    </source>
</reference>
<keyword evidence="7" id="KW-0539">Nucleus</keyword>
<comment type="similarity">
    <text evidence="1 12">Belongs to the DNA repair enzymes AP/ExoA family.</text>
</comment>
<comment type="cofactor">
    <cofactor evidence="9 12">
        <name>Mg(2+)</name>
        <dbReference type="ChEBI" id="CHEBI:18420"/>
    </cofactor>
    <cofactor evidence="9 12">
        <name>Mn(2+)</name>
        <dbReference type="ChEBI" id="CHEBI:29035"/>
    </cofactor>
    <text evidence="9 12">Probably binds two magnesium or manganese ions per subunit.</text>
</comment>
<evidence type="ECO:0000259" key="15">
    <source>
        <dbReference type="PROSITE" id="PS51999"/>
    </source>
</evidence>
<feature type="binding site" evidence="9">
    <location>
        <position position="42"/>
    </location>
    <ligand>
        <name>Mg(2+)</name>
        <dbReference type="ChEBI" id="CHEBI:18420"/>
        <label>1</label>
    </ligand>
</feature>
<dbReference type="PROSITE" id="PS50158">
    <property type="entry name" value="ZF_CCHC"/>
    <property type="match status" value="1"/>
</dbReference>
<evidence type="ECO:0000259" key="14">
    <source>
        <dbReference type="PROSITE" id="PS50158"/>
    </source>
</evidence>
<dbReference type="PROSITE" id="PS51999">
    <property type="entry name" value="ZF_GRF"/>
    <property type="match status" value="1"/>
</dbReference>
<keyword evidence="12" id="KW-0227">DNA damage</keyword>
<evidence type="ECO:0000256" key="9">
    <source>
        <dbReference type="PIRSR" id="PIRSR604808-2"/>
    </source>
</evidence>
<feature type="binding site" evidence="9">
    <location>
        <position position="311"/>
    </location>
    <ligand>
        <name>Mg(2+)</name>
        <dbReference type="ChEBI" id="CHEBI:18420"/>
        <label>1</label>
    </ligand>
</feature>
<feature type="region of interest" description="Disordered" evidence="13">
    <location>
        <begin position="387"/>
        <end position="408"/>
    </location>
</feature>
<feature type="active site" description="Proton acceptor" evidence="8">
    <location>
        <position position="311"/>
    </location>
</feature>
<evidence type="ECO:0000256" key="5">
    <source>
        <dbReference type="ARBA" id="ARBA00022833"/>
    </source>
</evidence>
<dbReference type="SMART" id="SM00343">
    <property type="entry name" value="ZnF_C2HC"/>
    <property type="match status" value="1"/>
</dbReference>
<dbReference type="EMBL" id="JACGCM010001312">
    <property type="protein sequence ID" value="KAF6156630.1"/>
    <property type="molecule type" value="Genomic_DNA"/>
</dbReference>
<dbReference type="GO" id="GO:0003676">
    <property type="term" value="F:nucleic acid binding"/>
    <property type="evidence" value="ECO:0007669"/>
    <property type="project" value="InterPro"/>
</dbReference>
<dbReference type="Proteomes" id="UP000541444">
    <property type="component" value="Unassembled WGS sequence"/>
</dbReference>
<feature type="active site" description="Proton donor/acceptor" evidence="8">
    <location>
        <position position="183"/>
    </location>
</feature>
<evidence type="ECO:0000256" key="12">
    <source>
        <dbReference type="RuleBase" id="RU362131"/>
    </source>
</evidence>
<evidence type="ECO:0000313" key="17">
    <source>
        <dbReference type="Proteomes" id="UP000541444"/>
    </source>
</evidence>
<dbReference type="GO" id="GO:0008081">
    <property type="term" value="F:phosphoric diester hydrolase activity"/>
    <property type="evidence" value="ECO:0007669"/>
    <property type="project" value="TreeGrafter"/>
</dbReference>
<feature type="active site" evidence="8">
    <location>
        <position position="142"/>
    </location>
</feature>
<dbReference type="PANTHER" id="PTHR22748:SF4">
    <property type="entry name" value="DNA-(APURINIC OR APYRIMIDINIC SITE) ENDONUCLEASE 2"/>
    <property type="match status" value="1"/>
</dbReference>
<dbReference type="Gene3D" id="3.60.10.10">
    <property type="entry name" value="Endonuclease/exonuclease/phosphatase"/>
    <property type="match status" value="1"/>
</dbReference>
<dbReference type="InterPro" id="IPR036875">
    <property type="entry name" value="Znf_CCHC_sf"/>
</dbReference>
<feature type="domain" description="GRF-type" evidence="15">
    <location>
        <begin position="500"/>
        <end position="550"/>
    </location>
</feature>
<feature type="site" description="Important for catalytic activity" evidence="10">
    <location>
        <position position="254"/>
    </location>
</feature>
<evidence type="ECO:0000256" key="10">
    <source>
        <dbReference type="PIRSR" id="PIRSR604808-3"/>
    </source>
</evidence>
<keyword evidence="9" id="KW-0464">Manganese</keyword>
<dbReference type="EC" id="3.1.-.-" evidence="12"/>
<keyword evidence="4" id="KW-0378">Hydrolase</keyword>
<feature type="binding site" evidence="9">
    <location>
        <position position="12"/>
    </location>
    <ligand>
        <name>Mg(2+)</name>
        <dbReference type="ChEBI" id="CHEBI:18420"/>
        <label>1</label>
    </ligand>
</feature>
<protein>
    <recommendedName>
        <fullName evidence="12">DNA-(apurinic or apyrimidinic site) endonuclease</fullName>
        <ecNumber evidence="12">3.1.-.-</ecNumber>
    </recommendedName>
</protein>
<evidence type="ECO:0000256" key="3">
    <source>
        <dbReference type="ARBA" id="ARBA00022771"/>
    </source>
</evidence>
<comment type="caution">
    <text evidence="16">The sequence shown here is derived from an EMBL/GenBank/DDBJ whole genome shotgun (WGS) entry which is preliminary data.</text>
</comment>
<evidence type="ECO:0000256" key="11">
    <source>
        <dbReference type="PROSITE-ProRule" id="PRU00047"/>
    </source>
</evidence>
<feature type="binding site" evidence="9">
    <location>
        <position position="183"/>
    </location>
    <ligand>
        <name>Mg(2+)</name>
        <dbReference type="ChEBI" id="CHEBI:18420"/>
        <label>1</label>
    </ligand>
</feature>
<dbReference type="GO" id="GO:0008270">
    <property type="term" value="F:zinc ion binding"/>
    <property type="evidence" value="ECO:0007669"/>
    <property type="project" value="UniProtKB-KW"/>
</dbReference>
<dbReference type="OrthoDB" id="391817at2759"/>
<sequence>MFGIEMKIVTYNVNGLKQRISQHGSLLNLLNSLDSDIICFQETKISREDLTADLIMAEGYESFFSCTRTSARGRIGYSAEEGFTGLLEHTRGEDAMRKDFLLEVRSKVEDINGITNTDLFEVDREGRCIITDHRHFVVFNIYGPRADCDDTERINFKHKFFKILQKRWEALLRQGKRIFVVGDLNIAPAAIDHCDAGPDFDNNQFRKWLRSILKEKGGPFVDVFRAKHPDRKEAYTCWSVQNGAEEFNFGSRIDHILVAGSCLHQNHDRQGHNFANCHVDECDILTKFKRWKPESIPRWKGGKNKLEGSDHVPVFVSLREIPELPDHNTPSLSARYVPKILGVQQTIVSLLSRTQVAGRVKGHEVSQQQLSDVTITMESCNSSLKRSSLSTPARFSKSSKKGKNINSNQRTLGSYFQKNINLKQEEAVNGEAKYFNLPKEVPVGSDESKSFQNIDINTSPSTPDSVGVISHYSSENEKQNVALLEWQRIQQLMRDSIPLCKGHREPCVARVVKKGDSSNLGRRFFTCRRAKIDHIPTRYQHASSRSEESRSFRLIRDFTETKRSGEEGRLPGIQEGWEPKTLWPQERSRKSWTLGNAYKEKKTDQGSTCFNCGNIEHWARECHALRVATDDRVQTYQAVVDNNSAPLEFAASDFFNDTDVVMDRHTE</sequence>
<dbReference type="InterPro" id="IPR036691">
    <property type="entry name" value="Endo/exonu/phosph_ase_sf"/>
</dbReference>
<dbReference type="InterPro" id="IPR005135">
    <property type="entry name" value="Endo/exonuclease/phosphatase"/>
</dbReference>
<evidence type="ECO:0000313" key="16">
    <source>
        <dbReference type="EMBL" id="KAF6156630.1"/>
    </source>
</evidence>
<keyword evidence="17" id="KW-1185">Reference proteome</keyword>
<gene>
    <name evidence="16" type="ORF">GIB67_010685</name>
</gene>
<dbReference type="Pfam" id="PF00098">
    <property type="entry name" value="zf-CCHC"/>
    <property type="match status" value="1"/>
</dbReference>
<keyword evidence="12" id="KW-0234">DNA repair</keyword>
<dbReference type="NCBIfam" id="TIGR00633">
    <property type="entry name" value="xth"/>
    <property type="match status" value="1"/>
</dbReference>
<feature type="binding site" evidence="9">
    <location>
        <position position="185"/>
    </location>
    <ligand>
        <name>Mg(2+)</name>
        <dbReference type="ChEBI" id="CHEBI:18420"/>
        <label>1</label>
    </ligand>
</feature>
<dbReference type="AlphaFoldDB" id="A0A7J7MPB5"/>
<evidence type="ECO:0000256" key="4">
    <source>
        <dbReference type="ARBA" id="ARBA00022801"/>
    </source>
</evidence>
<evidence type="ECO:0000256" key="1">
    <source>
        <dbReference type="ARBA" id="ARBA00007092"/>
    </source>
</evidence>
<feature type="site" description="Interaction with DNA substrate" evidence="10">
    <location>
        <position position="311"/>
    </location>
</feature>
<dbReference type="GO" id="GO:0006284">
    <property type="term" value="P:base-excision repair"/>
    <property type="evidence" value="ECO:0007669"/>
    <property type="project" value="TreeGrafter"/>
</dbReference>
<keyword evidence="2 9" id="KW-0479">Metal-binding</keyword>
<organism evidence="16 17">
    <name type="scientific">Kingdonia uniflora</name>
    <dbReference type="NCBI Taxonomy" id="39325"/>
    <lineage>
        <taxon>Eukaryota</taxon>
        <taxon>Viridiplantae</taxon>
        <taxon>Streptophyta</taxon>
        <taxon>Embryophyta</taxon>
        <taxon>Tracheophyta</taxon>
        <taxon>Spermatophyta</taxon>
        <taxon>Magnoliopsida</taxon>
        <taxon>Ranunculales</taxon>
        <taxon>Circaeasteraceae</taxon>
        <taxon>Kingdonia</taxon>
    </lineage>
</organism>
<evidence type="ECO:0000256" key="8">
    <source>
        <dbReference type="PIRSR" id="PIRSR604808-1"/>
    </source>
</evidence>
<dbReference type="SUPFAM" id="SSF57756">
    <property type="entry name" value="Retrovirus zinc finger-like domains"/>
    <property type="match status" value="1"/>
</dbReference>
<dbReference type="SUPFAM" id="SSF56219">
    <property type="entry name" value="DNase I-like"/>
    <property type="match status" value="1"/>
</dbReference>
<dbReference type="PROSITE" id="PS51435">
    <property type="entry name" value="AP_NUCLEASE_F1_4"/>
    <property type="match status" value="1"/>
</dbReference>
<dbReference type="Pfam" id="PF03372">
    <property type="entry name" value="Exo_endo_phos"/>
    <property type="match status" value="1"/>
</dbReference>